<protein>
    <recommendedName>
        <fullName evidence="4">Terminase small subunit</fullName>
    </recommendedName>
</protein>
<evidence type="ECO:0008006" key="4">
    <source>
        <dbReference type="Google" id="ProtNLM"/>
    </source>
</evidence>
<evidence type="ECO:0000313" key="3">
    <source>
        <dbReference type="Proteomes" id="UP001302429"/>
    </source>
</evidence>
<feature type="compositionally biased region" description="Acidic residues" evidence="1">
    <location>
        <begin position="226"/>
        <end position="235"/>
    </location>
</feature>
<dbReference type="EMBL" id="CP136594">
    <property type="protein sequence ID" value="WOE76308.1"/>
    <property type="molecule type" value="Genomic_DNA"/>
</dbReference>
<feature type="region of interest" description="Disordered" evidence="1">
    <location>
        <begin position="205"/>
        <end position="235"/>
    </location>
</feature>
<evidence type="ECO:0000256" key="1">
    <source>
        <dbReference type="SAM" id="MobiDB-lite"/>
    </source>
</evidence>
<reference evidence="2 3" key="1">
    <citation type="submission" date="2023-10" db="EMBL/GenBank/DDBJ databases">
        <title>Complete genome sequence of a Sphingomonadaceae bacterium.</title>
        <authorList>
            <person name="Yan C."/>
        </authorList>
    </citation>
    <scope>NUCLEOTIDE SEQUENCE [LARGE SCALE GENOMIC DNA]</scope>
    <source>
        <strain evidence="2 3">SCSIO 66989</strain>
    </source>
</reference>
<dbReference type="KEGG" id="acoa:RB602_06245"/>
<dbReference type="Proteomes" id="UP001302429">
    <property type="component" value="Chromosome"/>
</dbReference>
<accession>A0AA97I2J2</accession>
<gene>
    <name evidence="2" type="ORF">RB602_06245</name>
</gene>
<keyword evidence="3" id="KW-1185">Reference proteome</keyword>
<proteinExistence type="predicted"/>
<evidence type="ECO:0000313" key="2">
    <source>
        <dbReference type="EMBL" id="WOE76308.1"/>
    </source>
</evidence>
<dbReference type="RefSeq" id="WP_317083928.1">
    <property type="nucleotide sequence ID" value="NZ_CP136594.1"/>
</dbReference>
<organism evidence="2 3">
    <name type="scientific">Alterisphingorhabdus coralli</name>
    <dbReference type="NCBI Taxonomy" id="3071408"/>
    <lineage>
        <taxon>Bacteria</taxon>
        <taxon>Pseudomonadati</taxon>
        <taxon>Pseudomonadota</taxon>
        <taxon>Alphaproteobacteria</taxon>
        <taxon>Sphingomonadales</taxon>
        <taxon>Sphingomonadaceae</taxon>
        <taxon>Alterisphingorhabdus (ex Yan et al. 2024)</taxon>
    </lineage>
</organism>
<dbReference type="AlphaFoldDB" id="A0AA97I2J2"/>
<sequence>MMSGIDDLLGTKPQEESVRERRLNKLAKDRAIKAAGSGTTFVEMGALKRPVSMNFLSEVFNMDPKTVRTRLVRCPILGMAGGNRPVYDFKTACQYLLPPKMTTDEFIRTLNAAKLPPEVNKVFWQAQRERLRYLRDAGEVWHTTDLLDLLGQVNMTFKDRIDMWVEDIREMKGISDENILKIEQMTHALKSDLYEALVSMPSQGETLSLRDKEDPLAPEQSKNTEIDEGQISDAL</sequence>
<name>A0AA97I2J2_9SPHN</name>